<evidence type="ECO:0000313" key="7">
    <source>
        <dbReference type="Proteomes" id="UP000186922"/>
    </source>
</evidence>
<dbReference type="InterPro" id="IPR000467">
    <property type="entry name" value="G_patch_dom"/>
</dbReference>
<sequence length="385" mass="43647">MATGEDSTTTTGTKMVFSFSKKLESKIKVPSSSSFRSEDVRQGTHQLITSSEDLEHSSTRQPVDDLVIPLIRHNKWTSHSTPSLSTAATSAPQPSLNPEDAAAADAILKEARELKEVDEMVHDMSLTEIPLWMQNRLPQGFETEEKLNVDLRAEESTMEDYEMIPVEKYGLALLRGMGWKPERGIGKTNKVSTKPYEVHMRPRGLGLGATPKNDKKKRDSSEGSSQDKQEEKKTMQVGSFVRIVEGRHENRVGKVVSIDMETDRWSIQTVGEEKRVVTVPGAHLAEISEREYTKAGKYINNDRYHDYKVVADARLLDQVSQVRESDRRRTRDGLNGDDGHEERRRDGDSGSRRSGREQREGKSGKDEDGQRWRRKSRSSSREKKY</sequence>
<dbReference type="OrthoDB" id="5577072at2759"/>
<accession>A0A1D1UJU0</accession>
<dbReference type="EMBL" id="BDGG01000001">
    <property type="protein sequence ID" value="GAU89994.1"/>
    <property type="molecule type" value="Genomic_DNA"/>
</dbReference>
<dbReference type="STRING" id="947166.A0A1D1UJU0"/>
<evidence type="ECO:0000256" key="3">
    <source>
        <dbReference type="ARBA" id="ARBA00023242"/>
    </source>
</evidence>
<keyword evidence="3" id="KW-0539">Nucleus</keyword>
<dbReference type="PANTHER" id="PTHR15818">
    <property type="entry name" value="G PATCH AND KOW-CONTAINING"/>
    <property type="match status" value="1"/>
</dbReference>
<feature type="compositionally biased region" description="Basic and acidic residues" evidence="4">
    <location>
        <begin position="323"/>
        <end position="371"/>
    </location>
</feature>
<evidence type="ECO:0000256" key="2">
    <source>
        <dbReference type="ARBA" id="ARBA00010966"/>
    </source>
</evidence>
<feature type="region of interest" description="Disordered" evidence="4">
    <location>
        <begin position="77"/>
        <end position="97"/>
    </location>
</feature>
<feature type="domain" description="G-patch" evidence="5">
    <location>
        <begin position="166"/>
        <end position="212"/>
    </location>
</feature>
<comment type="similarity">
    <text evidence="2">Belongs to the MOS2 family.</text>
</comment>
<evidence type="ECO:0000259" key="5">
    <source>
        <dbReference type="PROSITE" id="PS50174"/>
    </source>
</evidence>
<feature type="region of interest" description="Disordered" evidence="4">
    <location>
        <begin position="321"/>
        <end position="385"/>
    </location>
</feature>
<feature type="region of interest" description="Disordered" evidence="4">
    <location>
        <begin position="201"/>
        <end position="237"/>
    </location>
</feature>
<dbReference type="Pfam" id="PF12656">
    <property type="entry name" value="G-patch_2"/>
    <property type="match status" value="1"/>
</dbReference>
<dbReference type="PROSITE" id="PS50174">
    <property type="entry name" value="G_PATCH"/>
    <property type="match status" value="1"/>
</dbReference>
<feature type="region of interest" description="Disordered" evidence="4">
    <location>
        <begin position="23"/>
        <end position="60"/>
    </location>
</feature>
<dbReference type="Gene3D" id="2.30.30.30">
    <property type="match status" value="1"/>
</dbReference>
<dbReference type="InterPro" id="IPR005824">
    <property type="entry name" value="KOW"/>
</dbReference>
<dbReference type="Pfam" id="PF00467">
    <property type="entry name" value="KOW"/>
    <property type="match status" value="1"/>
</dbReference>
<dbReference type="InterPro" id="IPR014722">
    <property type="entry name" value="Rib_uL2_dom2"/>
</dbReference>
<dbReference type="PANTHER" id="PTHR15818:SF2">
    <property type="entry name" value="G-PATCH DOMAIN AND KOW MOTIFS-CONTAINING PROTEIN"/>
    <property type="match status" value="1"/>
</dbReference>
<dbReference type="GO" id="GO:0003676">
    <property type="term" value="F:nucleic acid binding"/>
    <property type="evidence" value="ECO:0007669"/>
    <property type="project" value="InterPro"/>
</dbReference>
<dbReference type="SMART" id="SM00739">
    <property type="entry name" value="KOW"/>
    <property type="match status" value="1"/>
</dbReference>
<reference evidence="6 7" key="1">
    <citation type="journal article" date="2016" name="Nat. Commun.">
        <title>Extremotolerant tardigrade genome and improved radiotolerance of human cultured cells by tardigrade-unique protein.</title>
        <authorList>
            <person name="Hashimoto T."/>
            <person name="Horikawa D.D."/>
            <person name="Saito Y."/>
            <person name="Kuwahara H."/>
            <person name="Kozuka-Hata H."/>
            <person name="Shin-I T."/>
            <person name="Minakuchi Y."/>
            <person name="Ohishi K."/>
            <person name="Motoyama A."/>
            <person name="Aizu T."/>
            <person name="Enomoto A."/>
            <person name="Kondo K."/>
            <person name="Tanaka S."/>
            <person name="Hara Y."/>
            <person name="Koshikawa S."/>
            <person name="Sagara H."/>
            <person name="Miura T."/>
            <person name="Yokobori S."/>
            <person name="Miyagawa K."/>
            <person name="Suzuki Y."/>
            <person name="Kubo T."/>
            <person name="Oyama M."/>
            <person name="Kohara Y."/>
            <person name="Fujiyama A."/>
            <person name="Arakawa K."/>
            <person name="Katayama T."/>
            <person name="Toyoda A."/>
            <person name="Kunieda T."/>
        </authorList>
    </citation>
    <scope>NUCLEOTIDE SEQUENCE [LARGE SCALE GENOMIC DNA]</scope>
    <source>
        <strain evidence="6 7">YOKOZUNA-1</strain>
    </source>
</reference>
<dbReference type="GO" id="GO:0005681">
    <property type="term" value="C:spliceosomal complex"/>
    <property type="evidence" value="ECO:0007669"/>
    <property type="project" value="TreeGrafter"/>
</dbReference>
<dbReference type="InterPro" id="IPR026822">
    <property type="entry name" value="Spp2/MOS2_G-patch"/>
</dbReference>
<dbReference type="InterPro" id="IPR045166">
    <property type="entry name" value="Spp2-like"/>
</dbReference>
<comment type="caution">
    <text evidence="6">The sequence shown here is derived from an EMBL/GenBank/DDBJ whole genome shotgun (WGS) entry which is preliminary data.</text>
</comment>
<dbReference type="AlphaFoldDB" id="A0A1D1UJU0"/>
<protein>
    <recommendedName>
        <fullName evidence="5">G-patch domain-containing protein</fullName>
    </recommendedName>
</protein>
<evidence type="ECO:0000256" key="1">
    <source>
        <dbReference type="ARBA" id="ARBA00004123"/>
    </source>
</evidence>
<dbReference type="Proteomes" id="UP000186922">
    <property type="component" value="Unassembled WGS sequence"/>
</dbReference>
<evidence type="ECO:0000256" key="4">
    <source>
        <dbReference type="SAM" id="MobiDB-lite"/>
    </source>
</evidence>
<proteinExistence type="inferred from homology"/>
<evidence type="ECO:0000313" key="6">
    <source>
        <dbReference type="EMBL" id="GAU89994.1"/>
    </source>
</evidence>
<dbReference type="GO" id="GO:0000398">
    <property type="term" value="P:mRNA splicing, via spliceosome"/>
    <property type="evidence" value="ECO:0007669"/>
    <property type="project" value="InterPro"/>
</dbReference>
<organism evidence="6 7">
    <name type="scientific">Ramazzottius varieornatus</name>
    <name type="common">Water bear</name>
    <name type="synonym">Tardigrade</name>
    <dbReference type="NCBI Taxonomy" id="947166"/>
    <lineage>
        <taxon>Eukaryota</taxon>
        <taxon>Metazoa</taxon>
        <taxon>Ecdysozoa</taxon>
        <taxon>Tardigrada</taxon>
        <taxon>Eutardigrada</taxon>
        <taxon>Parachela</taxon>
        <taxon>Hypsibioidea</taxon>
        <taxon>Ramazzottiidae</taxon>
        <taxon>Ramazzottius</taxon>
    </lineage>
</organism>
<comment type="subcellular location">
    <subcellularLocation>
        <location evidence="1">Nucleus</location>
    </subcellularLocation>
</comment>
<feature type="compositionally biased region" description="Basic and acidic residues" evidence="4">
    <location>
        <begin position="212"/>
        <end position="234"/>
    </location>
</feature>
<name>A0A1D1UJU0_RAMVA</name>
<dbReference type="SMART" id="SM00443">
    <property type="entry name" value="G_patch"/>
    <property type="match status" value="1"/>
</dbReference>
<keyword evidence="7" id="KW-1185">Reference proteome</keyword>
<gene>
    <name evidence="6" type="primary">RvY_02478-1</name>
    <name evidence="6" type="synonym">RvY_02478.1</name>
    <name evidence="6" type="ORF">RvY_02478</name>
</gene>